<feature type="transmembrane region" description="Helical" evidence="6">
    <location>
        <begin position="428"/>
        <end position="450"/>
    </location>
</feature>
<evidence type="ECO:0000256" key="2">
    <source>
        <dbReference type="ARBA" id="ARBA00022475"/>
    </source>
</evidence>
<keyword evidence="8" id="KW-1185">Reference proteome</keyword>
<name>A0ABD6AD74_9EURY</name>
<organism evidence="7 8">
    <name type="scientific">Halomarina halobia</name>
    <dbReference type="NCBI Taxonomy" id="3033386"/>
    <lineage>
        <taxon>Archaea</taxon>
        <taxon>Methanobacteriati</taxon>
        <taxon>Methanobacteriota</taxon>
        <taxon>Stenosarchaea group</taxon>
        <taxon>Halobacteria</taxon>
        <taxon>Halobacteriales</taxon>
        <taxon>Natronomonadaceae</taxon>
        <taxon>Halomarina</taxon>
    </lineage>
</organism>
<dbReference type="Proteomes" id="UP001596547">
    <property type="component" value="Unassembled WGS sequence"/>
</dbReference>
<dbReference type="GO" id="GO:0005886">
    <property type="term" value="C:plasma membrane"/>
    <property type="evidence" value="ECO:0007669"/>
    <property type="project" value="UniProtKB-SubCell"/>
</dbReference>
<keyword evidence="5 6" id="KW-0472">Membrane</keyword>
<dbReference type="GeneID" id="79317510"/>
<feature type="transmembrane region" description="Helical" evidence="6">
    <location>
        <begin position="46"/>
        <end position="72"/>
    </location>
</feature>
<dbReference type="InterPro" id="IPR050833">
    <property type="entry name" value="Poly_Biosynth_Transport"/>
</dbReference>
<protein>
    <submittedName>
        <fullName evidence="7">Flippase</fullName>
    </submittedName>
</protein>
<keyword evidence="3 6" id="KW-0812">Transmembrane</keyword>
<evidence type="ECO:0000313" key="7">
    <source>
        <dbReference type="EMBL" id="MFC7318315.1"/>
    </source>
</evidence>
<evidence type="ECO:0000256" key="1">
    <source>
        <dbReference type="ARBA" id="ARBA00004651"/>
    </source>
</evidence>
<feature type="transmembrane region" description="Helical" evidence="6">
    <location>
        <begin position="84"/>
        <end position="107"/>
    </location>
</feature>
<sequence length="511" mass="54431">MTSKSLQTVLGGGSLILVGTAVQLALGFVARVIAARYLGSVDYGALALGITLVTFLSTICLLGTDIGVARFLPRFDDGGVRRGVLISAFSISAPVAGFTGIAIALFPHTAARMLGAPDAAAVLQIFGLVVPFAAMLRLSVGGVRGLQRAMPRVYSQDIALPVARLALIAAVIIAGGTVLDVAYAYLAAYALAATLSVVFLAQYSSLFDRGVRPEWMYRRLLVFSTPLVLSSLAFTALSSIDVFLLSFYLPTTRPVGIYQAVYPLSKLLSMFAGPFGFILLPALSELDSDGNTAEIRRVYRTTVKWIFVLTLPVGLVFLAFPRTAILYTLGSEYVVAGPTLAVLSLAYLVHSAVGPNTEALTSLGASRLVLVDHVLIACVNIALNALLIPRYSYFGAAIATALSFTLLNVLVSGQLYRRSQVFPISSDTVRIGITGTGSFAAFVWVVTSWLRVEGLAAVVVVASLFAIAYVVIVLRFGIGPDELALFESLEHRFDFESSRLKRGLRRAAGEK</sequence>
<dbReference type="RefSeq" id="WP_276305893.1">
    <property type="nucleotide sequence ID" value="NZ_CP119993.1"/>
</dbReference>
<feature type="transmembrane region" description="Helical" evidence="6">
    <location>
        <begin position="158"/>
        <end position="176"/>
    </location>
</feature>
<evidence type="ECO:0000313" key="8">
    <source>
        <dbReference type="Proteomes" id="UP001596547"/>
    </source>
</evidence>
<feature type="transmembrane region" description="Helical" evidence="6">
    <location>
        <begin position="365"/>
        <end position="387"/>
    </location>
</feature>
<feature type="transmembrane region" description="Helical" evidence="6">
    <location>
        <begin position="12"/>
        <end position="34"/>
    </location>
</feature>
<dbReference type="PANTHER" id="PTHR30250">
    <property type="entry name" value="PST FAMILY PREDICTED COLANIC ACID TRANSPORTER"/>
    <property type="match status" value="1"/>
</dbReference>
<comment type="caution">
    <text evidence="7">The sequence shown here is derived from an EMBL/GenBank/DDBJ whole genome shotgun (WGS) entry which is preliminary data.</text>
</comment>
<comment type="subcellular location">
    <subcellularLocation>
        <location evidence="1">Cell membrane</location>
        <topology evidence="1">Multi-pass membrane protein</topology>
    </subcellularLocation>
</comment>
<accession>A0ABD6AD74</accession>
<keyword evidence="4 6" id="KW-1133">Transmembrane helix</keyword>
<feature type="transmembrane region" description="Helical" evidence="6">
    <location>
        <begin position="393"/>
        <end position="416"/>
    </location>
</feature>
<feature type="transmembrane region" description="Helical" evidence="6">
    <location>
        <begin position="305"/>
        <end position="327"/>
    </location>
</feature>
<keyword evidence="2" id="KW-1003">Cell membrane</keyword>
<dbReference type="Pfam" id="PF01943">
    <property type="entry name" value="Polysacc_synt"/>
    <property type="match status" value="1"/>
</dbReference>
<gene>
    <name evidence="7" type="ORF">ACFQPE_16155</name>
</gene>
<dbReference type="PANTHER" id="PTHR30250:SF27">
    <property type="entry name" value="POLYSACCHARIDE BIOSYNTHESIS PROTEIN"/>
    <property type="match status" value="1"/>
</dbReference>
<feature type="transmembrane region" description="Helical" evidence="6">
    <location>
        <begin position="267"/>
        <end position="284"/>
    </location>
</feature>
<feature type="transmembrane region" description="Helical" evidence="6">
    <location>
        <begin position="182"/>
        <end position="201"/>
    </location>
</feature>
<dbReference type="CDD" id="cd13128">
    <property type="entry name" value="MATE_Wzx_like"/>
    <property type="match status" value="1"/>
</dbReference>
<proteinExistence type="predicted"/>
<feature type="transmembrane region" description="Helical" evidence="6">
    <location>
        <begin position="221"/>
        <end position="247"/>
    </location>
</feature>
<evidence type="ECO:0000256" key="5">
    <source>
        <dbReference type="ARBA" id="ARBA00023136"/>
    </source>
</evidence>
<reference evidence="7 8" key="1">
    <citation type="journal article" date="2019" name="Int. J. Syst. Evol. Microbiol.">
        <title>The Global Catalogue of Microorganisms (GCM) 10K type strain sequencing project: providing services to taxonomists for standard genome sequencing and annotation.</title>
        <authorList>
            <consortium name="The Broad Institute Genomics Platform"/>
            <consortium name="The Broad Institute Genome Sequencing Center for Infectious Disease"/>
            <person name="Wu L."/>
            <person name="Ma J."/>
        </authorList>
    </citation>
    <scope>NUCLEOTIDE SEQUENCE [LARGE SCALE GENOMIC DNA]</scope>
    <source>
        <strain evidence="7 8">PSR21</strain>
    </source>
</reference>
<dbReference type="AlphaFoldDB" id="A0ABD6AD74"/>
<feature type="transmembrane region" description="Helical" evidence="6">
    <location>
        <begin position="119"/>
        <end position="138"/>
    </location>
</feature>
<evidence type="ECO:0000256" key="6">
    <source>
        <dbReference type="SAM" id="Phobius"/>
    </source>
</evidence>
<dbReference type="InterPro" id="IPR002797">
    <property type="entry name" value="Polysacc_synth"/>
</dbReference>
<dbReference type="EMBL" id="JBHTBF010000003">
    <property type="protein sequence ID" value="MFC7318315.1"/>
    <property type="molecule type" value="Genomic_DNA"/>
</dbReference>
<feature type="transmembrane region" description="Helical" evidence="6">
    <location>
        <begin position="456"/>
        <end position="478"/>
    </location>
</feature>
<evidence type="ECO:0000256" key="4">
    <source>
        <dbReference type="ARBA" id="ARBA00022989"/>
    </source>
</evidence>
<evidence type="ECO:0000256" key="3">
    <source>
        <dbReference type="ARBA" id="ARBA00022692"/>
    </source>
</evidence>